<feature type="disulfide bond" evidence="8">
    <location>
        <begin position="120"/>
        <end position="130"/>
    </location>
</feature>
<keyword evidence="3" id="KW-0732">Signal</keyword>
<evidence type="ECO:0000256" key="1">
    <source>
        <dbReference type="ARBA" id="ARBA00004613"/>
    </source>
</evidence>
<sequence length="421" mass="46031">MILMILFSSTDIKAQKGSPPVEGSLRLVNGTSCAGRAEVFLQGDWRTVCDFLRVVNGAGFCSGRVQVKTNQSWISVCEDDFDWLDAEVACRELGCGTPLVLQRGLYGEAEGLIGSVEFQCNGNEDLLQKCDIVVRKNKPCSSGKAVGLTCSGPDDVRLVGGGSRCAGRVEWNQQRDGIVWSVGPKYMWNNVAGVVCRQLGCGSTVKTLLGEITEGFYFLCDGSEPALRECVGNHVEPMFLPSLKVICSDLLLQPDIYVSVSIDEGHQDPSKVFRGHSFTISCSTQPQYPGGSFFLMFSNSNTTLIQTQPAVNHSADFLFPAADHSHQGNYSCIYEIYVFSHNFSSESKLLPLTITTSPVTVTAVMRLVVLLMFVTANIATYLYLKITKKQSQVEGVNLEVISLKPRAKARLREESAAQETE</sequence>
<keyword evidence="4" id="KW-0677">Repeat</keyword>
<dbReference type="PROSITE" id="PS50287">
    <property type="entry name" value="SRCR_2"/>
    <property type="match status" value="3"/>
</dbReference>
<feature type="disulfide bond" evidence="8">
    <location>
        <begin position="220"/>
        <end position="230"/>
    </location>
</feature>
<dbReference type="PANTHER" id="PTHR19331">
    <property type="entry name" value="SCAVENGER RECEPTOR DOMAIN-CONTAINING"/>
    <property type="match status" value="1"/>
</dbReference>
<dbReference type="Pfam" id="PF00047">
    <property type="entry name" value="ig"/>
    <property type="match status" value="1"/>
</dbReference>
<dbReference type="FunFam" id="3.10.250.10:FF:000004">
    <property type="entry name" value="Scavenger receptor cysteine-rich type 1 protein M130"/>
    <property type="match status" value="1"/>
</dbReference>
<dbReference type="Gene3D" id="3.10.250.10">
    <property type="entry name" value="SRCR-like domain"/>
    <property type="match status" value="3"/>
</dbReference>
<gene>
    <name evidence="11" type="ORF">UPYG_G00338940</name>
</gene>
<evidence type="ECO:0000256" key="6">
    <source>
        <dbReference type="ARBA" id="ARBA00023180"/>
    </source>
</evidence>
<evidence type="ECO:0000256" key="7">
    <source>
        <dbReference type="ARBA" id="ARBA00023319"/>
    </source>
</evidence>
<feature type="transmembrane region" description="Helical" evidence="9">
    <location>
        <begin position="363"/>
        <end position="384"/>
    </location>
</feature>
<evidence type="ECO:0000256" key="8">
    <source>
        <dbReference type="PROSITE-ProRule" id="PRU00196"/>
    </source>
</evidence>
<keyword evidence="9" id="KW-1133">Transmembrane helix</keyword>
<name>A0ABD0VXS4_UMBPY</name>
<keyword evidence="9" id="KW-0472">Membrane</keyword>
<proteinExistence type="predicted"/>
<accession>A0ABD0VXS4</accession>
<dbReference type="Proteomes" id="UP001557470">
    <property type="component" value="Unassembled WGS sequence"/>
</dbReference>
<keyword evidence="9" id="KW-0812">Transmembrane</keyword>
<keyword evidence="6" id="KW-0325">Glycoprotein</keyword>
<dbReference type="InterPro" id="IPR036772">
    <property type="entry name" value="SRCR-like_dom_sf"/>
</dbReference>
<feature type="domain" description="SRCR" evidence="10">
    <location>
        <begin position="156"/>
        <end position="248"/>
    </location>
</feature>
<evidence type="ECO:0000256" key="9">
    <source>
        <dbReference type="SAM" id="Phobius"/>
    </source>
</evidence>
<keyword evidence="2" id="KW-0964">Secreted</keyword>
<feature type="domain" description="SRCR" evidence="10">
    <location>
        <begin position="52"/>
        <end position="151"/>
    </location>
</feature>
<evidence type="ECO:0000313" key="11">
    <source>
        <dbReference type="EMBL" id="KAL0962350.1"/>
    </source>
</evidence>
<dbReference type="Pfam" id="PF00530">
    <property type="entry name" value="SRCR"/>
    <property type="match status" value="2"/>
</dbReference>
<organism evidence="11 12">
    <name type="scientific">Umbra pygmaea</name>
    <name type="common">Eastern mudminnow</name>
    <dbReference type="NCBI Taxonomy" id="75934"/>
    <lineage>
        <taxon>Eukaryota</taxon>
        <taxon>Metazoa</taxon>
        <taxon>Chordata</taxon>
        <taxon>Craniata</taxon>
        <taxon>Vertebrata</taxon>
        <taxon>Euteleostomi</taxon>
        <taxon>Actinopterygii</taxon>
        <taxon>Neopterygii</taxon>
        <taxon>Teleostei</taxon>
        <taxon>Protacanthopterygii</taxon>
        <taxon>Esociformes</taxon>
        <taxon>Umbridae</taxon>
        <taxon>Umbra</taxon>
    </lineage>
</organism>
<dbReference type="AlphaFoldDB" id="A0ABD0VXS4"/>
<comment type="subcellular location">
    <subcellularLocation>
        <location evidence="1">Secreted</location>
    </subcellularLocation>
</comment>
<evidence type="ECO:0000256" key="4">
    <source>
        <dbReference type="ARBA" id="ARBA00022737"/>
    </source>
</evidence>
<evidence type="ECO:0000256" key="3">
    <source>
        <dbReference type="ARBA" id="ARBA00022729"/>
    </source>
</evidence>
<dbReference type="InterPro" id="IPR013151">
    <property type="entry name" value="Immunoglobulin_dom"/>
</dbReference>
<evidence type="ECO:0000256" key="2">
    <source>
        <dbReference type="ARBA" id="ARBA00022525"/>
    </source>
</evidence>
<dbReference type="InterPro" id="IPR013783">
    <property type="entry name" value="Ig-like_fold"/>
</dbReference>
<reference evidence="11 12" key="1">
    <citation type="submission" date="2024-06" db="EMBL/GenBank/DDBJ databases">
        <authorList>
            <person name="Pan Q."/>
            <person name="Wen M."/>
            <person name="Jouanno E."/>
            <person name="Zahm M."/>
            <person name="Klopp C."/>
            <person name="Cabau C."/>
            <person name="Louis A."/>
            <person name="Berthelot C."/>
            <person name="Parey E."/>
            <person name="Roest Crollius H."/>
            <person name="Montfort J."/>
            <person name="Robinson-Rechavi M."/>
            <person name="Bouchez O."/>
            <person name="Lampietro C."/>
            <person name="Lopez Roques C."/>
            <person name="Donnadieu C."/>
            <person name="Postlethwait J."/>
            <person name="Bobe J."/>
            <person name="Verreycken H."/>
            <person name="Guiguen Y."/>
        </authorList>
    </citation>
    <scope>NUCLEOTIDE SEQUENCE [LARGE SCALE GENOMIC DNA]</scope>
    <source>
        <strain evidence="11">Up_M1</strain>
        <tissue evidence="11">Testis</tissue>
    </source>
</reference>
<dbReference type="InterPro" id="IPR036179">
    <property type="entry name" value="Ig-like_dom_sf"/>
</dbReference>
<dbReference type="InterPro" id="IPR001190">
    <property type="entry name" value="SRCR"/>
</dbReference>
<dbReference type="SUPFAM" id="SSF48726">
    <property type="entry name" value="Immunoglobulin"/>
    <property type="match status" value="1"/>
</dbReference>
<protein>
    <recommendedName>
        <fullName evidence="10">SRCR domain-containing protein</fullName>
    </recommendedName>
</protein>
<evidence type="ECO:0000256" key="5">
    <source>
        <dbReference type="ARBA" id="ARBA00023157"/>
    </source>
</evidence>
<comment type="caution">
    <text evidence="8">Lacks conserved residue(s) required for the propagation of feature annotation.</text>
</comment>
<evidence type="ECO:0000259" key="10">
    <source>
        <dbReference type="PROSITE" id="PS50287"/>
    </source>
</evidence>
<dbReference type="SUPFAM" id="SSF56487">
    <property type="entry name" value="SRCR-like"/>
    <property type="match status" value="3"/>
</dbReference>
<dbReference type="PRINTS" id="PR00258">
    <property type="entry name" value="SPERACTRCPTR"/>
</dbReference>
<comment type="caution">
    <text evidence="11">The sequence shown here is derived from an EMBL/GenBank/DDBJ whole genome shotgun (WGS) entry which is preliminary data.</text>
</comment>
<dbReference type="PANTHER" id="PTHR19331:SF22">
    <property type="entry name" value="DELETED IN MALIGNANT BRAIN TUMORS 1 PROTEIN"/>
    <property type="match status" value="1"/>
</dbReference>
<keyword evidence="7" id="KW-0393">Immunoglobulin domain</keyword>
<dbReference type="EMBL" id="JAGEUA010000011">
    <property type="protein sequence ID" value="KAL0962350.1"/>
    <property type="molecule type" value="Genomic_DNA"/>
</dbReference>
<keyword evidence="12" id="KW-1185">Reference proteome</keyword>
<feature type="domain" description="SRCR" evidence="10">
    <location>
        <begin position="25"/>
        <end position="50"/>
    </location>
</feature>
<dbReference type="SMART" id="SM00202">
    <property type="entry name" value="SR"/>
    <property type="match status" value="2"/>
</dbReference>
<keyword evidence="5 8" id="KW-1015">Disulfide bond</keyword>
<evidence type="ECO:0000313" key="12">
    <source>
        <dbReference type="Proteomes" id="UP001557470"/>
    </source>
</evidence>
<dbReference type="Gene3D" id="2.60.40.10">
    <property type="entry name" value="Immunoglobulins"/>
    <property type="match status" value="1"/>
</dbReference>